<evidence type="ECO:0000313" key="2">
    <source>
        <dbReference type="Proteomes" id="UP001221757"/>
    </source>
</evidence>
<name>A0AAD7CD71_MYCRO</name>
<comment type="caution">
    <text evidence="1">The sequence shown here is derived from an EMBL/GenBank/DDBJ whole genome shotgun (WGS) entry which is preliminary data.</text>
</comment>
<keyword evidence="2" id="KW-1185">Reference proteome</keyword>
<dbReference type="AlphaFoldDB" id="A0AAD7CD71"/>
<sequence>MGARPPAVVSLGRFPCTVIVRSIWTPSERVRVLAASPRGSDASECMQPRALPRPQGLLICDWRFTHEHPRCLLGVLGTRSLLVNGMRPTPSHDARASAARPHSYWCCWSSSVARVILGAYSRRLSISARRVHLVPHPILLVPYSDAARPSINVKGVPSSMSLVAQSSSVHATLDYEVLCPPVLVLVGASNRGNPPIARRSPFAALWTSYLPWQNAGREYILVLDWIRWILFPPGFGGAPKILVSSTRLRSGAEGRPHAHAPPLSRRSELPTIIMPLFPRHLLSASAPLSNLMSSTPTEEPSWAALAASQTEENDLGRRWEELLWVSTMINCRSYGSSTCGSRLSRSLFQG</sequence>
<dbReference type="EMBL" id="JARKIE010000392">
    <property type="protein sequence ID" value="KAJ7645801.1"/>
    <property type="molecule type" value="Genomic_DNA"/>
</dbReference>
<accession>A0AAD7CD71</accession>
<organism evidence="1 2">
    <name type="scientific">Mycena rosella</name>
    <name type="common">Pink bonnet</name>
    <name type="synonym">Agaricus rosellus</name>
    <dbReference type="NCBI Taxonomy" id="1033263"/>
    <lineage>
        <taxon>Eukaryota</taxon>
        <taxon>Fungi</taxon>
        <taxon>Dikarya</taxon>
        <taxon>Basidiomycota</taxon>
        <taxon>Agaricomycotina</taxon>
        <taxon>Agaricomycetes</taxon>
        <taxon>Agaricomycetidae</taxon>
        <taxon>Agaricales</taxon>
        <taxon>Marasmiineae</taxon>
        <taxon>Mycenaceae</taxon>
        <taxon>Mycena</taxon>
    </lineage>
</organism>
<dbReference type="Proteomes" id="UP001221757">
    <property type="component" value="Unassembled WGS sequence"/>
</dbReference>
<gene>
    <name evidence="1" type="ORF">B0H17DRAFT_1215886</name>
</gene>
<reference evidence="1" key="1">
    <citation type="submission" date="2023-03" db="EMBL/GenBank/DDBJ databases">
        <title>Massive genome expansion in bonnet fungi (Mycena s.s.) driven by repeated elements and novel gene families across ecological guilds.</title>
        <authorList>
            <consortium name="Lawrence Berkeley National Laboratory"/>
            <person name="Harder C.B."/>
            <person name="Miyauchi S."/>
            <person name="Viragh M."/>
            <person name="Kuo A."/>
            <person name="Thoen E."/>
            <person name="Andreopoulos B."/>
            <person name="Lu D."/>
            <person name="Skrede I."/>
            <person name="Drula E."/>
            <person name="Henrissat B."/>
            <person name="Morin E."/>
            <person name="Kohler A."/>
            <person name="Barry K."/>
            <person name="LaButti K."/>
            <person name="Morin E."/>
            <person name="Salamov A."/>
            <person name="Lipzen A."/>
            <person name="Mereny Z."/>
            <person name="Hegedus B."/>
            <person name="Baldrian P."/>
            <person name="Stursova M."/>
            <person name="Weitz H."/>
            <person name="Taylor A."/>
            <person name="Grigoriev I.V."/>
            <person name="Nagy L.G."/>
            <person name="Martin F."/>
            <person name="Kauserud H."/>
        </authorList>
    </citation>
    <scope>NUCLEOTIDE SEQUENCE</scope>
    <source>
        <strain evidence="1">CBHHK067</strain>
    </source>
</reference>
<evidence type="ECO:0000313" key="1">
    <source>
        <dbReference type="EMBL" id="KAJ7645801.1"/>
    </source>
</evidence>
<protein>
    <submittedName>
        <fullName evidence="1">Uncharacterized protein</fullName>
    </submittedName>
</protein>
<proteinExistence type="predicted"/>